<dbReference type="EMBL" id="CP134186">
    <property type="protein sequence ID" value="WPB00494.1"/>
    <property type="molecule type" value="Genomic_DNA"/>
</dbReference>
<evidence type="ECO:0000259" key="1">
    <source>
        <dbReference type="Pfam" id="PF00190"/>
    </source>
</evidence>
<evidence type="ECO:0000313" key="2">
    <source>
        <dbReference type="EMBL" id="PIA99883.1"/>
    </source>
</evidence>
<dbReference type="EMBL" id="LKMD01000101">
    <property type="protein sequence ID" value="PIA99883.1"/>
    <property type="molecule type" value="Genomic_DNA"/>
</dbReference>
<sequence length="180" mass="19903">MTTTKLTPLAQLQVLKHLIPAHGLTPNTSIQNKPLLIYKSCFRSTTSASQIESHLESTGVVIPQWRYTMYSTSHFHSTSHEVLCISHGKAKLCFGHEDNPERVEEVVEKGDVVVVPAGVAHRLWEDVSGGFEMVGSYPEGCQWDMCYGREGEEGKVKGIESLGWFAKDPIYGDEGPALDV</sequence>
<dbReference type="InterPro" id="IPR014710">
    <property type="entry name" value="RmlC-like_jellyroll"/>
</dbReference>
<dbReference type="InterPro" id="IPR006045">
    <property type="entry name" value="Cupin_1"/>
</dbReference>
<dbReference type="Gene3D" id="2.60.120.10">
    <property type="entry name" value="Jelly Rolls"/>
    <property type="match status" value="1"/>
</dbReference>
<dbReference type="Proteomes" id="UP000230605">
    <property type="component" value="Chromosome 3"/>
</dbReference>
<reference evidence="2 4" key="1">
    <citation type="submission" date="2015-10" db="EMBL/GenBank/DDBJ databases">
        <title>The cercosporin biosynthetic gene cluster was horizontally transferred to several fungal lineages and shown to be expanded in Cercospora beticola based on microsynteny with recipient genomes.</title>
        <authorList>
            <person name="De Jonge R."/>
            <person name="Ebert M.K."/>
            <person name="Suttle J.C."/>
            <person name="Jurick Ii W.M."/>
            <person name="Secor G.A."/>
            <person name="Thomma B.P."/>
            <person name="Van De Peer Y."/>
            <person name="Bolton M.D."/>
        </authorList>
    </citation>
    <scope>NUCLEOTIDE SEQUENCE [LARGE SCALE GENOMIC DNA]</scope>
    <source>
        <strain evidence="2 4">09-40</strain>
    </source>
</reference>
<organism evidence="2 4">
    <name type="scientific">Cercospora beticola</name>
    <name type="common">Sugarbeet leaf spot fungus</name>
    <dbReference type="NCBI Taxonomy" id="122368"/>
    <lineage>
        <taxon>Eukaryota</taxon>
        <taxon>Fungi</taxon>
        <taxon>Dikarya</taxon>
        <taxon>Ascomycota</taxon>
        <taxon>Pezizomycotina</taxon>
        <taxon>Dothideomycetes</taxon>
        <taxon>Dothideomycetidae</taxon>
        <taxon>Mycosphaerellales</taxon>
        <taxon>Mycosphaerellaceae</taxon>
        <taxon>Cercospora</taxon>
    </lineage>
</organism>
<proteinExistence type="predicted"/>
<dbReference type="InterPro" id="IPR047121">
    <property type="entry name" value="YjiB-like"/>
</dbReference>
<dbReference type="SUPFAM" id="SSF51182">
    <property type="entry name" value="RmlC-like cupins"/>
    <property type="match status" value="1"/>
</dbReference>
<dbReference type="PANTHER" id="PTHR36448:SF3">
    <property type="entry name" value="CUPIN TYPE-2 DOMAIN-CONTAINING PROTEIN"/>
    <property type="match status" value="1"/>
</dbReference>
<name>A0A2G5I5Z7_CERBT</name>
<reference evidence="3 5" key="2">
    <citation type="submission" date="2023-09" db="EMBL/GenBank/DDBJ databases">
        <title>Complete-Gapless Cercospora beticola genome.</title>
        <authorList>
            <person name="Wyatt N.A."/>
            <person name="Spanner R.E."/>
            <person name="Bolton M.D."/>
        </authorList>
    </citation>
    <scope>NUCLEOTIDE SEQUENCE [LARGE SCALE GENOMIC DNA]</scope>
    <source>
        <strain evidence="3">Cb09-40</strain>
    </source>
</reference>
<dbReference type="AlphaFoldDB" id="A0A2G5I5Z7"/>
<gene>
    <name evidence="2" type="ORF">CB0940_03319</name>
    <name evidence="3" type="ORF">RHO25_005114</name>
</gene>
<dbReference type="Proteomes" id="UP001302367">
    <property type="component" value="Chromosome 3"/>
</dbReference>
<dbReference type="OrthoDB" id="2589563at2759"/>
<keyword evidence="5" id="KW-1185">Reference proteome</keyword>
<dbReference type="PANTHER" id="PTHR36448">
    <property type="entry name" value="BLR7373 PROTEIN"/>
    <property type="match status" value="1"/>
</dbReference>
<evidence type="ECO:0000313" key="4">
    <source>
        <dbReference type="Proteomes" id="UP000230605"/>
    </source>
</evidence>
<dbReference type="Pfam" id="PF00190">
    <property type="entry name" value="Cupin_1"/>
    <property type="match status" value="1"/>
</dbReference>
<dbReference type="CDD" id="cd02219">
    <property type="entry name" value="cupin_YjlB-like"/>
    <property type="match status" value="1"/>
</dbReference>
<dbReference type="InterPro" id="IPR011051">
    <property type="entry name" value="RmlC_Cupin_sf"/>
</dbReference>
<accession>A0A2G5I5Z7</accession>
<evidence type="ECO:0000313" key="5">
    <source>
        <dbReference type="Proteomes" id="UP001302367"/>
    </source>
</evidence>
<dbReference type="InterPro" id="IPR014500">
    <property type="entry name" value="UCP019307_cupin"/>
</dbReference>
<feature type="domain" description="Cupin type-1" evidence="1">
    <location>
        <begin position="73"/>
        <end position="121"/>
    </location>
</feature>
<dbReference type="PIRSF" id="PIRSF019307">
    <property type="entry name" value="UCP019307"/>
    <property type="match status" value="1"/>
</dbReference>
<protein>
    <recommendedName>
        <fullName evidence="1">Cupin type-1 domain-containing protein</fullName>
    </recommendedName>
</protein>
<evidence type="ECO:0000313" key="3">
    <source>
        <dbReference type="EMBL" id="WPB00494.1"/>
    </source>
</evidence>